<protein>
    <submittedName>
        <fullName evidence="5">Hydrogenase maturation protease HupD</fullName>
    </submittedName>
</protein>
<keyword evidence="6" id="KW-1185">Reference proteome</keyword>
<dbReference type="GO" id="GO:0008047">
    <property type="term" value="F:enzyme activator activity"/>
    <property type="evidence" value="ECO:0007669"/>
    <property type="project" value="InterPro"/>
</dbReference>
<dbReference type="PANTHER" id="PTHR30302">
    <property type="entry name" value="HYDROGENASE 1 MATURATION PROTEASE"/>
    <property type="match status" value="1"/>
</dbReference>
<evidence type="ECO:0000313" key="5">
    <source>
        <dbReference type="EMBL" id="QAT17624.1"/>
    </source>
</evidence>
<evidence type="ECO:0000313" key="6">
    <source>
        <dbReference type="Proteomes" id="UP000287243"/>
    </source>
</evidence>
<dbReference type="PRINTS" id="PR00446">
    <property type="entry name" value="HYDRGNUPTAKE"/>
</dbReference>
<dbReference type="GO" id="GO:0016485">
    <property type="term" value="P:protein processing"/>
    <property type="evidence" value="ECO:0007669"/>
    <property type="project" value="TreeGrafter"/>
</dbReference>
<evidence type="ECO:0000256" key="3">
    <source>
        <dbReference type="ARBA" id="ARBA00022750"/>
    </source>
</evidence>
<dbReference type="EMBL" id="CP019384">
    <property type="protein sequence ID" value="QAT17624.1"/>
    <property type="molecule type" value="Genomic_DNA"/>
</dbReference>
<dbReference type="Pfam" id="PF01750">
    <property type="entry name" value="HycI"/>
    <property type="match status" value="1"/>
</dbReference>
<keyword evidence="3" id="KW-0064">Aspartyl protease</keyword>
<sequence length="164" mass="18066">MLDSSRNIAVIGLGNTLRRDDGIGIHLLAELENELKSSGISFLNFGIASFGLVNFLGEFRKVLLIDAMDAGFAPATIKIFRLEEAQVYASQSKISSHEISLADLLEIYNVLGLATDIHVAGIQVKDASYGLEMTPELEKAKEDIVKNIKELVLSWLEEQETSRE</sequence>
<gene>
    <name evidence="5" type="ORF">BU251_07785</name>
</gene>
<dbReference type="GO" id="GO:0004190">
    <property type="term" value="F:aspartic-type endopeptidase activity"/>
    <property type="evidence" value="ECO:0007669"/>
    <property type="project" value="UniProtKB-KW"/>
</dbReference>
<keyword evidence="4" id="KW-0378">Hydrolase</keyword>
<dbReference type="RefSeq" id="WP_128700547.1">
    <property type="nucleotide sequence ID" value="NZ_CP019384.1"/>
</dbReference>
<dbReference type="Proteomes" id="UP000287243">
    <property type="component" value="Chromosome"/>
</dbReference>
<dbReference type="CDD" id="cd00518">
    <property type="entry name" value="H2MP"/>
    <property type="match status" value="1"/>
</dbReference>
<reference evidence="5 6" key="1">
    <citation type="submission" date="2017-01" db="EMBL/GenBank/DDBJ databases">
        <title>First insights into the biology of 'candidatus Vampirococcus archaeovorus'.</title>
        <authorList>
            <person name="Kizina J."/>
            <person name="Jordan S."/>
            <person name="Stueber K."/>
            <person name="Reinhardt R."/>
            <person name="Harder J."/>
        </authorList>
    </citation>
    <scope>NUCLEOTIDE SEQUENCE [LARGE SCALE GENOMIC DNA]</scope>
    <source>
        <strain evidence="5 6">LiM</strain>
    </source>
</reference>
<organism evidence="5 6">
    <name type="scientific">Velamenicoccus archaeovorus</name>
    <dbReference type="NCBI Taxonomy" id="1930593"/>
    <lineage>
        <taxon>Bacteria</taxon>
        <taxon>Pseudomonadati</taxon>
        <taxon>Candidatus Omnitrophota</taxon>
        <taxon>Candidatus Velamenicoccus</taxon>
    </lineage>
</organism>
<dbReference type="InterPro" id="IPR023430">
    <property type="entry name" value="Pept_HybD-like_dom_sf"/>
</dbReference>
<comment type="similarity">
    <text evidence="1">Belongs to the peptidase A31 family.</text>
</comment>
<evidence type="ECO:0000256" key="1">
    <source>
        <dbReference type="ARBA" id="ARBA00006814"/>
    </source>
</evidence>
<proteinExistence type="inferred from homology"/>
<dbReference type="AlphaFoldDB" id="A0A410P6P8"/>
<name>A0A410P6P8_VELA1</name>
<dbReference type="SUPFAM" id="SSF53163">
    <property type="entry name" value="HybD-like"/>
    <property type="match status" value="1"/>
</dbReference>
<dbReference type="Gene3D" id="3.40.50.1450">
    <property type="entry name" value="HybD-like"/>
    <property type="match status" value="1"/>
</dbReference>
<dbReference type="PANTHER" id="PTHR30302:SF1">
    <property type="entry name" value="HYDROGENASE 2 MATURATION PROTEASE"/>
    <property type="match status" value="1"/>
</dbReference>
<dbReference type="OrthoDB" id="9794619at2"/>
<dbReference type="NCBIfam" id="TIGR00072">
    <property type="entry name" value="hydrog_prot"/>
    <property type="match status" value="1"/>
</dbReference>
<evidence type="ECO:0000256" key="2">
    <source>
        <dbReference type="ARBA" id="ARBA00022670"/>
    </source>
</evidence>
<dbReference type="KEGG" id="vai:BU251_07785"/>
<accession>A0A410P6P8</accession>
<dbReference type="InterPro" id="IPR000671">
    <property type="entry name" value="Peptidase_A31"/>
</dbReference>
<evidence type="ECO:0000256" key="4">
    <source>
        <dbReference type="ARBA" id="ARBA00022801"/>
    </source>
</evidence>
<keyword evidence="2 5" id="KW-0645">Protease</keyword>